<evidence type="ECO:0000313" key="1">
    <source>
        <dbReference type="EMBL" id="DAG02290.1"/>
    </source>
</evidence>
<name>A0A8S5V6A7_9CAUD</name>
<reference evidence="1" key="1">
    <citation type="journal article" date="2021" name="Proc. Natl. Acad. Sci. U.S.A.">
        <title>A Catalog of Tens of Thousands of Viruses from Human Metagenomes Reveals Hidden Associations with Chronic Diseases.</title>
        <authorList>
            <person name="Tisza M.J."/>
            <person name="Buck C.B."/>
        </authorList>
    </citation>
    <scope>NUCLEOTIDE SEQUENCE</scope>
    <source>
        <strain evidence="1">CtRci5</strain>
    </source>
</reference>
<protein>
    <submittedName>
        <fullName evidence="1">Uncharacterized protein</fullName>
    </submittedName>
</protein>
<proteinExistence type="predicted"/>
<organism evidence="1">
    <name type="scientific">Myoviridae sp. ctRci5</name>
    <dbReference type="NCBI Taxonomy" id="2825105"/>
    <lineage>
        <taxon>Viruses</taxon>
        <taxon>Duplodnaviria</taxon>
        <taxon>Heunggongvirae</taxon>
        <taxon>Uroviricota</taxon>
        <taxon>Caudoviricetes</taxon>
    </lineage>
</organism>
<sequence length="125" mass="14160">MVMKTFPASWACHTHNCALHPQGLFCIVSSLLIHSGSRIRQHCGFFVSVLHRSFRMVTGFHPVYGGSRAPNTIPSGNKRRRLCTVVEARRPNTVATIKPCIKQGFFVCWLCIGKNRCHDWRHVSV</sequence>
<accession>A0A8S5V6A7</accession>
<dbReference type="EMBL" id="BK016208">
    <property type="protein sequence ID" value="DAG02290.1"/>
    <property type="molecule type" value="Genomic_DNA"/>
</dbReference>